<sequence length="244" mass="26177">MAPPTHLIIVCCHAIWLGGPSRGADESEWLIAPFQRGETPTFAQHAQAGVRSLAQGGDGAVVAFSGGPTRGETRRSEARSYADVAAQNGYWGLLPGGAAAEAILLEERALDSYHNVLFSLTRFHARFGAWPATLTLVSHAFKRPRLEAHCRAIGYPAHRVAFVGVDPPGMQTAAWRGVGRAAEQWEADPHGRGAALAGKRRARNPWNVWQGVFEAPCADRGGLVTRGAAGEGETLDEDAPRPWM</sequence>
<feature type="region of interest" description="Disordered" evidence="1">
    <location>
        <begin position="225"/>
        <end position="244"/>
    </location>
</feature>
<protein>
    <recommendedName>
        <fullName evidence="3">DUF218 domain-containing protein</fullName>
    </recommendedName>
</protein>
<evidence type="ECO:0000259" key="3">
    <source>
        <dbReference type="Pfam" id="PF02698"/>
    </source>
</evidence>
<feature type="chain" id="PRO_5034913697" description="DUF218 domain-containing protein" evidence="2">
    <location>
        <begin position="24"/>
        <end position="244"/>
    </location>
</feature>
<evidence type="ECO:0000256" key="1">
    <source>
        <dbReference type="SAM" id="MobiDB-lite"/>
    </source>
</evidence>
<dbReference type="EMBL" id="JAAVMX010000007">
    <property type="protein sequence ID" value="KAF4506442.1"/>
    <property type="molecule type" value="Genomic_DNA"/>
</dbReference>
<evidence type="ECO:0000313" key="5">
    <source>
        <dbReference type="Proteomes" id="UP000557566"/>
    </source>
</evidence>
<keyword evidence="2" id="KW-0732">Signal</keyword>
<organism evidence="4 5">
    <name type="scientific">Ophiocordyceps sinensis</name>
    <dbReference type="NCBI Taxonomy" id="72228"/>
    <lineage>
        <taxon>Eukaryota</taxon>
        <taxon>Fungi</taxon>
        <taxon>Dikarya</taxon>
        <taxon>Ascomycota</taxon>
        <taxon>Pezizomycotina</taxon>
        <taxon>Sordariomycetes</taxon>
        <taxon>Hypocreomycetidae</taxon>
        <taxon>Hypocreales</taxon>
        <taxon>Ophiocordycipitaceae</taxon>
        <taxon>Ophiocordyceps</taxon>
    </lineage>
</organism>
<accession>A0A8H4LWM4</accession>
<dbReference type="PANTHER" id="PTHR28110">
    <property type="entry name" value="TRANSMEMBRANE PROTEIN"/>
    <property type="match status" value="1"/>
</dbReference>
<feature type="signal peptide" evidence="2">
    <location>
        <begin position="1"/>
        <end position="23"/>
    </location>
</feature>
<name>A0A8H4LWM4_9HYPO</name>
<proteinExistence type="predicted"/>
<dbReference type="OrthoDB" id="4347at2759"/>
<reference evidence="4 5" key="1">
    <citation type="journal article" date="2020" name="Genome Biol. Evol.">
        <title>A new high-quality draft genome assembly of the Chinese cordyceps Ophiocordyceps sinensis.</title>
        <authorList>
            <person name="Shu R."/>
            <person name="Zhang J."/>
            <person name="Meng Q."/>
            <person name="Zhang H."/>
            <person name="Zhou G."/>
            <person name="Li M."/>
            <person name="Wu P."/>
            <person name="Zhao Y."/>
            <person name="Chen C."/>
            <person name="Qin Q."/>
        </authorList>
    </citation>
    <scope>NUCLEOTIDE SEQUENCE [LARGE SCALE GENOMIC DNA]</scope>
    <source>
        <strain evidence="4 5">IOZ07</strain>
    </source>
</reference>
<dbReference type="InterPro" id="IPR003848">
    <property type="entry name" value="DUF218"/>
</dbReference>
<dbReference type="CDD" id="cd06259">
    <property type="entry name" value="YdcF-like"/>
    <property type="match status" value="1"/>
</dbReference>
<dbReference type="Pfam" id="PF02698">
    <property type="entry name" value="DUF218"/>
    <property type="match status" value="1"/>
</dbReference>
<dbReference type="InterPro" id="IPR055323">
    <property type="entry name" value="C57A10.07/YOR238W"/>
</dbReference>
<keyword evidence="5" id="KW-1185">Reference proteome</keyword>
<evidence type="ECO:0000313" key="4">
    <source>
        <dbReference type="EMBL" id="KAF4506442.1"/>
    </source>
</evidence>
<dbReference type="Proteomes" id="UP000557566">
    <property type="component" value="Unassembled WGS sequence"/>
</dbReference>
<evidence type="ECO:0000256" key="2">
    <source>
        <dbReference type="SAM" id="SignalP"/>
    </source>
</evidence>
<dbReference type="GO" id="GO:0005737">
    <property type="term" value="C:cytoplasm"/>
    <property type="evidence" value="ECO:0007669"/>
    <property type="project" value="TreeGrafter"/>
</dbReference>
<dbReference type="AlphaFoldDB" id="A0A8H4LWM4"/>
<gene>
    <name evidence="4" type="ORF">G6O67_006530</name>
</gene>
<feature type="domain" description="DUF218" evidence="3">
    <location>
        <begin position="20"/>
        <end position="157"/>
    </location>
</feature>
<comment type="caution">
    <text evidence="4">The sequence shown here is derived from an EMBL/GenBank/DDBJ whole genome shotgun (WGS) entry which is preliminary data.</text>
</comment>
<dbReference type="PANTHER" id="PTHR28110:SF1">
    <property type="entry name" value="TRANSMEMBRANE PROTEIN"/>
    <property type="match status" value="1"/>
</dbReference>